<proteinExistence type="predicted"/>
<name>A0A9W6JZN2_9HYPH</name>
<organism evidence="5 6">
    <name type="scientific">Ancylobacter defluvii</name>
    <dbReference type="NCBI Taxonomy" id="1282440"/>
    <lineage>
        <taxon>Bacteria</taxon>
        <taxon>Pseudomonadati</taxon>
        <taxon>Pseudomonadota</taxon>
        <taxon>Alphaproteobacteria</taxon>
        <taxon>Hyphomicrobiales</taxon>
        <taxon>Xanthobacteraceae</taxon>
        <taxon>Ancylobacter</taxon>
    </lineage>
</organism>
<dbReference type="AlphaFoldDB" id="A0A9W6JZN2"/>
<keyword evidence="1" id="KW-0645">Protease</keyword>
<reference evidence="5" key="1">
    <citation type="journal article" date="2014" name="Int. J. Syst. Evol. Microbiol.">
        <title>Complete genome sequence of Corynebacterium casei LMG S-19264T (=DSM 44701T), isolated from a smear-ripened cheese.</title>
        <authorList>
            <consortium name="US DOE Joint Genome Institute (JGI-PGF)"/>
            <person name="Walter F."/>
            <person name="Albersmeier A."/>
            <person name="Kalinowski J."/>
            <person name="Ruckert C."/>
        </authorList>
    </citation>
    <scope>NUCLEOTIDE SEQUENCE</scope>
    <source>
        <strain evidence="5">VKM B-2789</strain>
    </source>
</reference>
<evidence type="ECO:0000256" key="2">
    <source>
        <dbReference type="ARBA" id="ARBA00022723"/>
    </source>
</evidence>
<dbReference type="InterPro" id="IPR002933">
    <property type="entry name" value="Peptidase_M20"/>
</dbReference>
<dbReference type="RefSeq" id="WP_213363852.1">
    <property type="nucleotide sequence ID" value="NZ_BSFM01000021.1"/>
</dbReference>
<dbReference type="GO" id="GO:0006508">
    <property type="term" value="P:proteolysis"/>
    <property type="evidence" value="ECO:0007669"/>
    <property type="project" value="UniProtKB-KW"/>
</dbReference>
<gene>
    <name evidence="5" type="ORF">GCM10017653_48900</name>
</gene>
<evidence type="ECO:0000256" key="1">
    <source>
        <dbReference type="ARBA" id="ARBA00022670"/>
    </source>
</evidence>
<dbReference type="PANTHER" id="PTHR43270">
    <property type="entry name" value="BETA-ALA-HIS DIPEPTIDASE"/>
    <property type="match status" value="1"/>
</dbReference>
<dbReference type="Proteomes" id="UP001143330">
    <property type="component" value="Unassembled WGS sequence"/>
</dbReference>
<dbReference type="InterPro" id="IPR011650">
    <property type="entry name" value="Peptidase_M20_dimer"/>
</dbReference>
<dbReference type="SUPFAM" id="SSF53187">
    <property type="entry name" value="Zn-dependent exopeptidases"/>
    <property type="match status" value="1"/>
</dbReference>
<dbReference type="Pfam" id="PF07687">
    <property type="entry name" value="M20_dimer"/>
    <property type="match status" value="1"/>
</dbReference>
<evidence type="ECO:0000313" key="6">
    <source>
        <dbReference type="Proteomes" id="UP001143330"/>
    </source>
</evidence>
<keyword evidence="2" id="KW-0479">Metal-binding</keyword>
<dbReference type="PANTHER" id="PTHR43270:SF12">
    <property type="entry name" value="SUCCINYL-DIAMINOPIMELATE DESUCCINYLASE"/>
    <property type="match status" value="1"/>
</dbReference>
<dbReference type="EMBL" id="BSFM01000021">
    <property type="protein sequence ID" value="GLK86820.1"/>
    <property type="molecule type" value="Genomic_DNA"/>
</dbReference>
<dbReference type="InterPro" id="IPR051458">
    <property type="entry name" value="Cyt/Met_Dipeptidase"/>
</dbReference>
<evidence type="ECO:0000256" key="3">
    <source>
        <dbReference type="ARBA" id="ARBA00022801"/>
    </source>
</evidence>
<dbReference type="GO" id="GO:0008233">
    <property type="term" value="F:peptidase activity"/>
    <property type="evidence" value="ECO:0007669"/>
    <property type="project" value="UniProtKB-KW"/>
</dbReference>
<protein>
    <submittedName>
        <fullName evidence="5">Peptidase M20</fullName>
    </submittedName>
</protein>
<comment type="caution">
    <text evidence="5">The sequence shown here is derived from an EMBL/GenBank/DDBJ whole genome shotgun (WGS) entry which is preliminary data.</text>
</comment>
<evidence type="ECO:0000313" key="5">
    <source>
        <dbReference type="EMBL" id="GLK86820.1"/>
    </source>
</evidence>
<keyword evidence="3" id="KW-0378">Hydrolase</keyword>
<keyword evidence="6" id="KW-1185">Reference proteome</keyword>
<dbReference type="Gene3D" id="3.30.70.360">
    <property type="match status" value="1"/>
</dbReference>
<feature type="domain" description="Peptidase M20 dimerisation" evidence="4">
    <location>
        <begin position="185"/>
        <end position="339"/>
    </location>
</feature>
<accession>A0A9W6JZN2</accession>
<sequence length="451" mass="49551">MRTIPEGFLADLAALLEIPGVATWEHRRADLDRAAEWLRQRLERAGLHAGCLTDLPGPAYVYAQTELRPERPTLLVYGHYDVQPADKADGWTADPFRPDLRDGRVYARGAADQKMNLLLPVFALEEIDPAALPWNLKFFYEGEEEIFSPHLDAALVRYRELLRCDAVFSTDGWQYSPDQGDLRLGLRGFCGLEVAVTGPSRDLHSGTFGGAVPNPVQALARALSHLHDEEGRIAVPGFFDDAVLPGEAERQVLREQPVDRAAWLARAGLTDEAIAPDLAIDEVTGLHPTIEIHALEAGHYAMGLRTIVPSSASARLSCRLVPGQRPDAVAALVGEFLERIIPLRFGRRIAVLPGSSRPYRIAREDPFQELAATILARVDGRPPRTSYSGGSIPMPGAMASALGVGTILFGFALPDENMHGVDEFCRLTDIERGLAAWRRLLRQTPPRPPQP</sequence>
<dbReference type="Pfam" id="PF01546">
    <property type="entry name" value="Peptidase_M20"/>
    <property type="match status" value="1"/>
</dbReference>
<dbReference type="GO" id="GO:0046872">
    <property type="term" value="F:metal ion binding"/>
    <property type="evidence" value="ECO:0007669"/>
    <property type="project" value="UniProtKB-KW"/>
</dbReference>
<dbReference type="Gene3D" id="3.40.630.10">
    <property type="entry name" value="Zn peptidases"/>
    <property type="match status" value="1"/>
</dbReference>
<evidence type="ECO:0000259" key="4">
    <source>
        <dbReference type="Pfam" id="PF07687"/>
    </source>
</evidence>
<reference evidence="5" key="2">
    <citation type="submission" date="2023-01" db="EMBL/GenBank/DDBJ databases">
        <authorList>
            <person name="Sun Q."/>
            <person name="Evtushenko L."/>
        </authorList>
    </citation>
    <scope>NUCLEOTIDE SEQUENCE</scope>
    <source>
        <strain evidence="5">VKM B-2789</strain>
    </source>
</reference>